<sequence length="103" mass="11543">MLVIIDLYCYYGFSTEPRPAKAVRRGKVLTGVGQVSRCQQLWCRSMRSPLIYFRSVGVMATLNLLGHLWVASSHQCSSQQGPRRVEMPVGGLEAQTRGTFSQH</sequence>
<name>A0AAV3Y2U2_9GAST</name>
<feature type="region of interest" description="Disordered" evidence="1">
    <location>
        <begin position="78"/>
        <end position="103"/>
    </location>
</feature>
<comment type="caution">
    <text evidence="2">The sequence shown here is derived from an EMBL/GenBank/DDBJ whole genome shotgun (WGS) entry which is preliminary data.</text>
</comment>
<dbReference type="AlphaFoldDB" id="A0AAV3Y2U2"/>
<accession>A0AAV3Y2U2</accession>
<proteinExistence type="predicted"/>
<organism evidence="2 3">
    <name type="scientific">Plakobranchus ocellatus</name>
    <dbReference type="NCBI Taxonomy" id="259542"/>
    <lineage>
        <taxon>Eukaryota</taxon>
        <taxon>Metazoa</taxon>
        <taxon>Spiralia</taxon>
        <taxon>Lophotrochozoa</taxon>
        <taxon>Mollusca</taxon>
        <taxon>Gastropoda</taxon>
        <taxon>Heterobranchia</taxon>
        <taxon>Euthyneura</taxon>
        <taxon>Panpulmonata</taxon>
        <taxon>Sacoglossa</taxon>
        <taxon>Placobranchoidea</taxon>
        <taxon>Plakobranchidae</taxon>
        <taxon>Plakobranchus</taxon>
    </lineage>
</organism>
<dbReference type="EMBL" id="BLXT01000370">
    <property type="protein sequence ID" value="GFN76343.1"/>
    <property type="molecule type" value="Genomic_DNA"/>
</dbReference>
<reference evidence="2 3" key="1">
    <citation type="journal article" date="2021" name="Elife">
        <title>Chloroplast acquisition without the gene transfer in kleptoplastic sea slugs, Plakobranchus ocellatus.</title>
        <authorList>
            <person name="Maeda T."/>
            <person name="Takahashi S."/>
            <person name="Yoshida T."/>
            <person name="Shimamura S."/>
            <person name="Takaki Y."/>
            <person name="Nagai Y."/>
            <person name="Toyoda A."/>
            <person name="Suzuki Y."/>
            <person name="Arimoto A."/>
            <person name="Ishii H."/>
            <person name="Satoh N."/>
            <person name="Nishiyama T."/>
            <person name="Hasebe M."/>
            <person name="Maruyama T."/>
            <person name="Minagawa J."/>
            <person name="Obokata J."/>
            <person name="Shigenobu S."/>
        </authorList>
    </citation>
    <scope>NUCLEOTIDE SEQUENCE [LARGE SCALE GENOMIC DNA]</scope>
</reference>
<keyword evidence="3" id="KW-1185">Reference proteome</keyword>
<gene>
    <name evidence="2" type="ORF">PoB_000284900</name>
</gene>
<evidence type="ECO:0000313" key="3">
    <source>
        <dbReference type="Proteomes" id="UP000735302"/>
    </source>
</evidence>
<dbReference type="Proteomes" id="UP000735302">
    <property type="component" value="Unassembled WGS sequence"/>
</dbReference>
<evidence type="ECO:0000313" key="2">
    <source>
        <dbReference type="EMBL" id="GFN76343.1"/>
    </source>
</evidence>
<evidence type="ECO:0000256" key="1">
    <source>
        <dbReference type="SAM" id="MobiDB-lite"/>
    </source>
</evidence>
<protein>
    <submittedName>
        <fullName evidence="2">Uncharacterized protein</fullName>
    </submittedName>
</protein>